<sequence>MRIGIIGPIGSGKSTLAKLLSEHYQVPLIEEPVENNEFLPLFYEDKETFALLSQNAFYSSLFLLMWKSRHEQKCVFDSTLFSNLVFTELLRLEGIMSAYEVALTYAIADEHLKRLPDVDIHLVLVNEEDKLFENVRKRGRDIEKDQQEYLTFHYRNYYDVLDRIFKNYQVPKEKILYLRMDDVYVKEEFDRVVQEIEAFYNTIPKELLAEIK</sequence>
<dbReference type="KEGG" id="xcl:G4Z02_02525"/>
<feature type="binding site" evidence="2">
    <location>
        <begin position="7"/>
        <end position="15"/>
    </location>
    <ligand>
        <name>ATP</name>
        <dbReference type="ChEBI" id="CHEBI:30616"/>
    </ligand>
</feature>
<dbReference type="Proteomes" id="UP000514720">
    <property type="component" value="Chromosome"/>
</dbReference>
<dbReference type="InterPro" id="IPR050566">
    <property type="entry name" value="Deoxyribonucleoside_kinase"/>
</dbReference>
<dbReference type="AlphaFoldDB" id="A0A7L7KPG0"/>
<keyword evidence="4" id="KW-0808">Transferase</keyword>
<protein>
    <submittedName>
        <fullName evidence="4">Deoxynucleoside kinase</fullName>
    </submittedName>
</protein>
<evidence type="ECO:0000313" key="4">
    <source>
        <dbReference type="EMBL" id="QMS84670.1"/>
    </source>
</evidence>
<proteinExistence type="predicted"/>
<reference evidence="4 5" key="1">
    <citation type="submission" date="2020-02" db="EMBL/GenBank/DDBJ databases">
        <authorList>
            <person name="Zheng R.K."/>
            <person name="Sun C.M."/>
        </authorList>
    </citation>
    <scope>NUCLEOTIDE SEQUENCE [LARGE SCALE GENOMIC DNA]</scope>
    <source>
        <strain evidence="5">zrk13</strain>
    </source>
</reference>
<feature type="domain" description="Deoxynucleoside kinase" evidence="3">
    <location>
        <begin position="3"/>
        <end position="199"/>
    </location>
</feature>
<gene>
    <name evidence="4" type="ORF">G4Z02_02525</name>
</gene>
<dbReference type="EMBL" id="CP048914">
    <property type="protein sequence ID" value="QMS84670.1"/>
    <property type="molecule type" value="Genomic_DNA"/>
</dbReference>
<evidence type="ECO:0000256" key="2">
    <source>
        <dbReference type="PIRSR" id="PIRSR000705-3"/>
    </source>
</evidence>
<evidence type="ECO:0000259" key="3">
    <source>
        <dbReference type="Pfam" id="PF01712"/>
    </source>
</evidence>
<keyword evidence="2" id="KW-0547">Nucleotide-binding</keyword>
<keyword evidence="2" id="KW-0067">ATP-binding</keyword>
<organism evidence="4 5">
    <name type="scientific">Candidatus Xianfuyuplasma coldseepsis</name>
    <dbReference type="NCBI Taxonomy" id="2782163"/>
    <lineage>
        <taxon>Bacteria</taxon>
        <taxon>Bacillati</taxon>
        <taxon>Mycoplasmatota</taxon>
        <taxon>Mollicutes</taxon>
        <taxon>Candidatus Izemoplasmatales</taxon>
        <taxon>Candidatus Izemoplasmataceae</taxon>
        <taxon>Candidatus Xianfuyuplasma</taxon>
    </lineage>
</organism>
<keyword evidence="4" id="KW-0418">Kinase</keyword>
<dbReference type="GO" id="GO:0019136">
    <property type="term" value="F:deoxynucleoside kinase activity"/>
    <property type="evidence" value="ECO:0007669"/>
    <property type="project" value="InterPro"/>
</dbReference>
<evidence type="ECO:0000313" key="5">
    <source>
        <dbReference type="Proteomes" id="UP000514720"/>
    </source>
</evidence>
<keyword evidence="5" id="KW-1185">Reference proteome</keyword>
<dbReference type="GO" id="GO:0005524">
    <property type="term" value="F:ATP binding"/>
    <property type="evidence" value="ECO:0007669"/>
    <property type="project" value="UniProtKB-KW"/>
</dbReference>
<dbReference type="Gene3D" id="3.40.50.300">
    <property type="entry name" value="P-loop containing nucleotide triphosphate hydrolases"/>
    <property type="match status" value="1"/>
</dbReference>
<dbReference type="GO" id="GO:0005737">
    <property type="term" value="C:cytoplasm"/>
    <property type="evidence" value="ECO:0007669"/>
    <property type="project" value="TreeGrafter"/>
</dbReference>
<dbReference type="PANTHER" id="PTHR10513:SF35">
    <property type="entry name" value="DEOXYADENOSINE KINASE"/>
    <property type="match status" value="1"/>
</dbReference>
<dbReference type="PIRSF" id="PIRSF000705">
    <property type="entry name" value="DNK"/>
    <property type="match status" value="1"/>
</dbReference>
<dbReference type="Pfam" id="PF01712">
    <property type="entry name" value="dNK"/>
    <property type="match status" value="1"/>
</dbReference>
<dbReference type="InterPro" id="IPR031314">
    <property type="entry name" value="DNK_dom"/>
</dbReference>
<dbReference type="InterPro" id="IPR027417">
    <property type="entry name" value="P-loop_NTPase"/>
</dbReference>
<evidence type="ECO:0000256" key="1">
    <source>
        <dbReference type="PIRSR" id="PIRSR000705-1"/>
    </source>
</evidence>
<feature type="binding site" evidence="2">
    <location>
        <begin position="187"/>
        <end position="189"/>
    </location>
    <ligand>
        <name>ATP</name>
        <dbReference type="ChEBI" id="CHEBI:30616"/>
    </ligand>
</feature>
<dbReference type="InterPro" id="IPR002624">
    <property type="entry name" value="DCK/DGK"/>
</dbReference>
<dbReference type="SUPFAM" id="SSF52540">
    <property type="entry name" value="P-loop containing nucleoside triphosphate hydrolases"/>
    <property type="match status" value="1"/>
</dbReference>
<dbReference type="RefSeq" id="WP_258878289.1">
    <property type="nucleotide sequence ID" value="NZ_CP048914.1"/>
</dbReference>
<feature type="active site" description="Proton acceptor" evidence="1">
    <location>
        <position position="77"/>
    </location>
</feature>
<dbReference type="PANTHER" id="PTHR10513">
    <property type="entry name" value="DEOXYNUCLEOSIDE KINASE"/>
    <property type="match status" value="1"/>
</dbReference>
<accession>A0A7L7KPG0</accession>
<name>A0A7L7KPG0_9MOLU</name>